<keyword evidence="3 9" id="KW-0217">Developmental protein</keyword>
<dbReference type="InterPro" id="IPR005817">
    <property type="entry name" value="Wnt"/>
</dbReference>
<keyword evidence="8" id="KW-0449">Lipoprotein</keyword>
<dbReference type="Proteomes" id="UP001279410">
    <property type="component" value="Unassembled WGS sequence"/>
</dbReference>
<dbReference type="GO" id="GO:0005576">
    <property type="term" value="C:extracellular region"/>
    <property type="evidence" value="ECO:0007669"/>
    <property type="project" value="InterPro"/>
</dbReference>
<evidence type="ECO:0000256" key="3">
    <source>
        <dbReference type="ARBA" id="ARBA00022473"/>
    </source>
</evidence>
<evidence type="ECO:0000256" key="10">
    <source>
        <dbReference type="SAM" id="MobiDB-lite"/>
    </source>
</evidence>
<keyword evidence="7" id="KW-1015">Disulfide bond</keyword>
<evidence type="ECO:0000256" key="8">
    <source>
        <dbReference type="ARBA" id="ARBA00023288"/>
    </source>
</evidence>
<sequence>MMLKPPSRTPPKQLDMPWARSSEAPATRTECKCHGLSGLHLGARAGKRCHFREVGDCLLERFQWRFQGDGRQRQDPIPVAQNIKPPDKQDLIYSDESLDARKSENSVATEETVVFEENCSAKFPLVLGKFSAKKCLVRRA</sequence>
<evidence type="ECO:0000256" key="7">
    <source>
        <dbReference type="ARBA" id="ARBA00023157"/>
    </source>
</evidence>
<evidence type="ECO:0000256" key="5">
    <source>
        <dbReference type="ARBA" id="ARBA00022530"/>
    </source>
</evidence>
<evidence type="ECO:0000313" key="12">
    <source>
        <dbReference type="Proteomes" id="UP001279410"/>
    </source>
</evidence>
<accession>A0AAD3MRL2</accession>
<organism evidence="11 12">
    <name type="scientific">Lates japonicus</name>
    <name type="common">Japanese lates</name>
    <dbReference type="NCBI Taxonomy" id="270547"/>
    <lineage>
        <taxon>Eukaryota</taxon>
        <taxon>Metazoa</taxon>
        <taxon>Chordata</taxon>
        <taxon>Craniata</taxon>
        <taxon>Vertebrata</taxon>
        <taxon>Euteleostomi</taxon>
        <taxon>Actinopterygii</taxon>
        <taxon>Neopterygii</taxon>
        <taxon>Teleostei</taxon>
        <taxon>Neoteleostei</taxon>
        <taxon>Acanthomorphata</taxon>
        <taxon>Carangaria</taxon>
        <taxon>Carangaria incertae sedis</taxon>
        <taxon>Centropomidae</taxon>
        <taxon>Lates</taxon>
    </lineage>
</organism>
<proteinExistence type="inferred from homology"/>
<evidence type="ECO:0000313" key="11">
    <source>
        <dbReference type="EMBL" id="GLD59095.1"/>
    </source>
</evidence>
<evidence type="ECO:0000256" key="2">
    <source>
        <dbReference type="ARBA" id="ARBA00005683"/>
    </source>
</evidence>
<comment type="caution">
    <text evidence="11">The sequence shown here is derived from an EMBL/GenBank/DDBJ whole genome shotgun (WGS) entry which is preliminary data.</text>
</comment>
<comment type="similarity">
    <text evidence="2 9">Belongs to the Wnt family.</text>
</comment>
<gene>
    <name evidence="11" type="ORF">AKAME5_001113400</name>
</gene>
<protein>
    <recommendedName>
        <fullName evidence="9">Protein Wnt</fullName>
    </recommendedName>
</protein>
<dbReference type="EMBL" id="BRZM01000036">
    <property type="protein sequence ID" value="GLD59095.1"/>
    <property type="molecule type" value="Genomic_DNA"/>
</dbReference>
<reference evidence="11" key="1">
    <citation type="submission" date="2022-08" db="EMBL/GenBank/DDBJ databases">
        <title>Genome sequencing of akame (Lates japonicus).</title>
        <authorList>
            <person name="Hashiguchi Y."/>
            <person name="Takahashi H."/>
        </authorList>
    </citation>
    <scope>NUCLEOTIDE SEQUENCE</scope>
    <source>
        <strain evidence="11">Kochi</strain>
    </source>
</reference>
<evidence type="ECO:0000256" key="9">
    <source>
        <dbReference type="RuleBase" id="RU003500"/>
    </source>
</evidence>
<evidence type="ECO:0000256" key="6">
    <source>
        <dbReference type="ARBA" id="ARBA00022687"/>
    </source>
</evidence>
<keyword evidence="6 9" id="KW-0879">Wnt signaling pathway</keyword>
<comment type="function">
    <text evidence="9">Ligand for members of the frizzled family of seven transmembrane receptors.</text>
</comment>
<keyword evidence="5" id="KW-0272">Extracellular matrix</keyword>
<dbReference type="Pfam" id="PF00110">
    <property type="entry name" value="wnt"/>
    <property type="match status" value="1"/>
</dbReference>
<dbReference type="GO" id="GO:0016055">
    <property type="term" value="P:Wnt signaling pathway"/>
    <property type="evidence" value="ECO:0007669"/>
    <property type="project" value="UniProtKB-KW"/>
</dbReference>
<keyword evidence="4" id="KW-0964">Secreted</keyword>
<feature type="region of interest" description="Disordered" evidence="10">
    <location>
        <begin position="1"/>
        <end position="23"/>
    </location>
</feature>
<dbReference type="GO" id="GO:0005102">
    <property type="term" value="F:signaling receptor binding"/>
    <property type="evidence" value="ECO:0007669"/>
    <property type="project" value="InterPro"/>
</dbReference>
<evidence type="ECO:0000256" key="1">
    <source>
        <dbReference type="ARBA" id="ARBA00004498"/>
    </source>
</evidence>
<keyword evidence="12" id="KW-1185">Reference proteome</keyword>
<dbReference type="AlphaFoldDB" id="A0AAD3MRL2"/>
<evidence type="ECO:0000256" key="4">
    <source>
        <dbReference type="ARBA" id="ARBA00022525"/>
    </source>
</evidence>
<name>A0AAD3MRL2_LATJO</name>
<comment type="subcellular location">
    <subcellularLocation>
        <location evidence="1 9">Secreted</location>
        <location evidence="1 9">Extracellular space</location>
        <location evidence="1 9">Extracellular matrix</location>
    </subcellularLocation>
</comment>